<dbReference type="SUPFAM" id="SSF48371">
    <property type="entry name" value="ARM repeat"/>
    <property type="match status" value="1"/>
</dbReference>
<dbReference type="Pfam" id="PF08389">
    <property type="entry name" value="Xpo1"/>
    <property type="match status" value="1"/>
</dbReference>
<dbReference type="GO" id="GO:0042565">
    <property type="term" value="C:RNA nuclear export complex"/>
    <property type="evidence" value="ECO:0007669"/>
    <property type="project" value="TreeGrafter"/>
</dbReference>
<dbReference type="InterPro" id="IPR001494">
    <property type="entry name" value="Importin-beta_N"/>
</dbReference>
<evidence type="ECO:0000259" key="3">
    <source>
        <dbReference type="Pfam" id="PF03810"/>
    </source>
</evidence>
<dbReference type="InterPro" id="IPR045065">
    <property type="entry name" value="XPO1/5"/>
</dbReference>
<name>A0A9P6Q2C1_9FUNG</name>
<dbReference type="InterPro" id="IPR013598">
    <property type="entry name" value="Exportin-1/Importin-b-like"/>
</dbReference>
<feature type="compositionally biased region" description="Low complexity" evidence="2">
    <location>
        <begin position="663"/>
        <end position="673"/>
    </location>
</feature>
<comment type="similarity">
    <text evidence="1">Belongs to the exportin family.</text>
</comment>
<protein>
    <submittedName>
        <fullName evidence="6">Uncharacterized protein</fullName>
    </submittedName>
</protein>
<accession>A0A9P6Q2C1</accession>
<evidence type="ECO:0000259" key="5">
    <source>
        <dbReference type="Pfam" id="PF19273"/>
    </source>
</evidence>
<comment type="caution">
    <text evidence="6">The sequence shown here is derived from an EMBL/GenBank/DDBJ whole genome shotgun (WGS) entry which is preliminary data.</text>
</comment>
<reference evidence="6" key="1">
    <citation type="journal article" date="2020" name="Fungal Divers.">
        <title>Resolving the Mortierellaceae phylogeny through synthesis of multi-gene phylogenetics and phylogenomics.</title>
        <authorList>
            <person name="Vandepol N."/>
            <person name="Liber J."/>
            <person name="Desiro A."/>
            <person name="Na H."/>
            <person name="Kennedy M."/>
            <person name="Barry K."/>
            <person name="Grigoriev I.V."/>
            <person name="Miller A.N."/>
            <person name="O'Donnell K."/>
            <person name="Stajich J.E."/>
            <person name="Bonito G."/>
        </authorList>
    </citation>
    <scope>NUCLEOTIDE SEQUENCE</scope>
    <source>
        <strain evidence="6">BC1065</strain>
    </source>
</reference>
<evidence type="ECO:0000313" key="6">
    <source>
        <dbReference type="EMBL" id="KAG0257977.1"/>
    </source>
</evidence>
<dbReference type="GO" id="GO:0006405">
    <property type="term" value="P:RNA export from nucleus"/>
    <property type="evidence" value="ECO:0007669"/>
    <property type="project" value="TreeGrafter"/>
</dbReference>
<gene>
    <name evidence="6" type="ORF">DFQ27_004872</name>
</gene>
<sequence length="1079" mass="120267">MVAVLQKFRGVGCKAFIANIIQALETIYNVDSSSDERKTSQEFCEALKSDPAAPLYGSFLAHKDNGQADVVRHFGLSLVENSIRYKWTDGTMDSERKNQIRAAVIDLAAKGVQPSQVEQGFIKEKVARVFVELAKRQWPGEWDDMDVVLRQIYFSDETGRELALLILRSLCEDVCMYQDGIAELRKKDLRAALITITSSENALRQQYPEGVRGHDDEVYLMVGEPGNDGWIVRLATGLQELLQKQQGQVTVHIPGSPAYSCRSLGGMDLVLQAYQKWGSVIIEGDAYVFLQNLVLATVSVGEMQVCAKRNSYIPKELAKFLQVLFAMSSHPSTIISSSVAFFWAALLRHEYLSKSEILHNAIPALLELYSGLLVKNYDRRRESDPVYNHFATIDFDSSQEFKTRALLSFRKAVDVIDLGVTVVIFKILDSPLPRNASVELLELRRRGATTLVKIGRVIPDTLYTIYPEIESVVQRLIQQNIVTSTEKLALMNLLLTIGSNARQVVDKRPIFDTVVRPVVAELQTPALQGVVVSPEAFMTFIGVQEMQNLSSLGNSNVDVAAAQELRLTLKQRRLGLSWCLESLLMFAKESLDVKDLAKLELWSTYLPVVLPFVLSTVRCMNAIYDPSRWQHLAPEFEILFVLTPEEKERLVKGGSVKSEESNETSASSSTTTAAASENLMTVSALMRRMVMEAKNWLGVVRDLSYRLLAQLAKTGQAFYAIPTLPMLLEQSLLAHVDQLNSRQLKVLISNAIQPIVLGCPEPLLPGVLGSWVAILIQYLDTRLCKAWSLATDEGLQIDENEDPTEMDVSDVIVQEMMLRELTRAVTEFIYALFDTRKVVLAKTTSGVTGNNSPSTPSNTPVPATTGNLQQQQHLPTFTQFSALSRFLLSQETTARPSIVLARHLLTFKDTRSCIRATGVAQSIHTILLAGDPETRAMTVACATELLEAGLMALSDSYHAEGQDKIIQMIIEIYVDVRKVDECPRIVFQQRLGAQPEQLEAFERDLSEATSKSKEQAIVRNYLQGCIAVAKSEWFRQKEQKTDQPSSRRIVGEYMKPGANVLDSAQHEDIGEGLASLFDE</sequence>
<dbReference type="AlphaFoldDB" id="A0A9P6Q2C1"/>
<proteinExistence type="inferred from homology"/>
<dbReference type="Pfam" id="PF19273">
    <property type="entry name" value="Exportin-5"/>
    <property type="match status" value="2"/>
</dbReference>
<feature type="domain" description="Exportin-1/Importin-beta-like" evidence="4">
    <location>
        <begin position="120"/>
        <end position="193"/>
    </location>
</feature>
<dbReference type="Gene3D" id="1.25.10.10">
    <property type="entry name" value="Leucine-rich Repeat Variant"/>
    <property type="match status" value="3"/>
</dbReference>
<dbReference type="InterPro" id="IPR011989">
    <property type="entry name" value="ARM-like"/>
</dbReference>
<dbReference type="OrthoDB" id="2215036at2759"/>
<dbReference type="GO" id="GO:0003723">
    <property type="term" value="F:RNA binding"/>
    <property type="evidence" value="ECO:0007669"/>
    <property type="project" value="TreeGrafter"/>
</dbReference>
<feature type="domain" description="Exportin-5 C-terminal" evidence="5">
    <location>
        <begin position="439"/>
        <end position="1026"/>
    </location>
</feature>
<dbReference type="PANTHER" id="PTHR11223">
    <property type="entry name" value="EXPORTIN 1/5"/>
    <property type="match status" value="1"/>
</dbReference>
<dbReference type="Proteomes" id="UP000807716">
    <property type="component" value="Unassembled WGS sequence"/>
</dbReference>
<evidence type="ECO:0000259" key="4">
    <source>
        <dbReference type="Pfam" id="PF08389"/>
    </source>
</evidence>
<dbReference type="GO" id="GO:0005737">
    <property type="term" value="C:cytoplasm"/>
    <property type="evidence" value="ECO:0007669"/>
    <property type="project" value="TreeGrafter"/>
</dbReference>
<keyword evidence="7" id="KW-1185">Reference proteome</keyword>
<dbReference type="GO" id="GO:0005049">
    <property type="term" value="F:nuclear export signal receptor activity"/>
    <property type="evidence" value="ECO:0007669"/>
    <property type="project" value="InterPro"/>
</dbReference>
<feature type="domain" description="Importin N-terminal" evidence="3">
    <location>
        <begin position="41"/>
        <end position="107"/>
    </location>
</feature>
<evidence type="ECO:0000256" key="2">
    <source>
        <dbReference type="SAM" id="MobiDB-lite"/>
    </source>
</evidence>
<dbReference type="InterPro" id="IPR045478">
    <property type="entry name" value="Exportin-5_C"/>
</dbReference>
<dbReference type="Pfam" id="PF03810">
    <property type="entry name" value="IBN_N"/>
    <property type="match status" value="1"/>
</dbReference>
<dbReference type="GO" id="GO:0031267">
    <property type="term" value="F:small GTPase binding"/>
    <property type="evidence" value="ECO:0007669"/>
    <property type="project" value="InterPro"/>
</dbReference>
<feature type="region of interest" description="Disordered" evidence="2">
    <location>
        <begin position="651"/>
        <end position="673"/>
    </location>
</feature>
<dbReference type="InterPro" id="IPR016024">
    <property type="entry name" value="ARM-type_fold"/>
</dbReference>
<dbReference type="EMBL" id="JAAAJB010000341">
    <property type="protein sequence ID" value="KAG0257977.1"/>
    <property type="molecule type" value="Genomic_DNA"/>
</dbReference>
<dbReference type="GO" id="GO:0005634">
    <property type="term" value="C:nucleus"/>
    <property type="evidence" value="ECO:0007669"/>
    <property type="project" value="TreeGrafter"/>
</dbReference>
<feature type="domain" description="Exportin-5 C-terminal" evidence="5">
    <location>
        <begin position="285"/>
        <end position="405"/>
    </location>
</feature>
<organism evidence="6 7">
    <name type="scientific">Actinomortierella ambigua</name>
    <dbReference type="NCBI Taxonomy" id="1343610"/>
    <lineage>
        <taxon>Eukaryota</taxon>
        <taxon>Fungi</taxon>
        <taxon>Fungi incertae sedis</taxon>
        <taxon>Mucoromycota</taxon>
        <taxon>Mortierellomycotina</taxon>
        <taxon>Mortierellomycetes</taxon>
        <taxon>Mortierellales</taxon>
        <taxon>Mortierellaceae</taxon>
        <taxon>Actinomortierella</taxon>
    </lineage>
</organism>
<evidence type="ECO:0000313" key="7">
    <source>
        <dbReference type="Proteomes" id="UP000807716"/>
    </source>
</evidence>
<evidence type="ECO:0000256" key="1">
    <source>
        <dbReference type="ARBA" id="ARBA00009466"/>
    </source>
</evidence>
<dbReference type="GO" id="GO:0006611">
    <property type="term" value="P:protein export from nucleus"/>
    <property type="evidence" value="ECO:0007669"/>
    <property type="project" value="InterPro"/>
</dbReference>
<dbReference type="PANTHER" id="PTHR11223:SF3">
    <property type="entry name" value="EXPORTIN-5"/>
    <property type="match status" value="1"/>
</dbReference>